<feature type="region of interest" description="Disordered" evidence="1">
    <location>
        <begin position="224"/>
        <end position="256"/>
    </location>
</feature>
<dbReference type="Gene3D" id="1.25.40.10">
    <property type="entry name" value="Tetratricopeptide repeat domain"/>
    <property type="match status" value="2"/>
</dbReference>
<dbReference type="Proteomes" id="UP001146793">
    <property type="component" value="Unassembled WGS sequence"/>
</dbReference>
<dbReference type="GO" id="GO:0006893">
    <property type="term" value="P:Golgi to plasma membrane transport"/>
    <property type="evidence" value="ECO:0007669"/>
    <property type="project" value="TreeGrafter"/>
</dbReference>
<dbReference type="InterPro" id="IPR011990">
    <property type="entry name" value="TPR-like_helical_dom_sf"/>
</dbReference>
<dbReference type="GO" id="GO:0034044">
    <property type="term" value="C:exomer complex"/>
    <property type="evidence" value="ECO:0007669"/>
    <property type="project" value="UniProtKB-ARBA"/>
</dbReference>
<feature type="compositionally biased region" description="Basic residues" evidence="1">
    <location>
        <begin position="466"/>
        <end position="484"/>
    </location>
</feature>
<protein>
    <submittedName>
        <fullName evidence="2">Bud site selection protein 7-related</fullName>
    </submittedName>
</protein>
<name>A0AAV7Z806_9EUKA</name>
<dbReference type="InterPro" id="IPR015374">
    <property type="entry name" value="ChAPs"/>
</dbReference>
<evidence type="ECO:0000313" key="2">
    <source>
        <dbReference type="EMBL" id="KAJ3438211.1"/>
    </source>
</evidence>
<dbReference type="AlphaFoldDB" id="A0AAV7Z806"/>
<dbReference type="PANTHER" id="PTHR31975">
    <property type="entry name" value="BUD SITE SELECTION PROTEIN 7-RELATED"/>
    <property type="match status" value="1"/>
</dbReference>
<evidence type="ECO:0000256" key="1">
    <source>
        <dbReference type="SAM" id="MobiDB-lite"/>
    </source>
</evidence>
<comment type="caution">
    <text evidence="2">The sequence shown here is derived from an EMBL/GenBank/DDBJ whole genome shotgun (WGS) entry which is preliminary data.</text>
</comment>
<gene>
    <name evidence="2" type="ORF">M0812_17392</name>
</gene>
<feature type="compositionally biased region" description="Basic and acidic residues" evidence="1">
    <location>
        <begin position="629"/>
        <end position="654"/>
    </location>
</feature>
<proteinExistence type="predicted"/>
<evidence type="ECO:0000313" key="3">
    <source>
        <dbReference type="Proteomes" id="UP001146793"/>
    </source>
</evidence>
<dbReference type="SUPFAM" id="SSF48452">
    <property type="entry name" value="TPR-like"/>
    <property type="match status" value="1"/>
</dbReference>
<dbReference type="Pfam" id="PF09295">
    <property type="entry name" value="ChAPs"/>
    <property type="match status" value="2"/>
</dbReference>
<feature type="region of interest" description="Disordered" evidence="1">
    <location>
        <begin position="427"/>
        <end position="489"/>
    </location>
</feature>
<sequence length="1040" mass="121581">MDSISDLYECVESSIGESILTRQTQLNYCSQTYDVPDLVHLIKAHSTGGKNSNSNRKYHGYYHHSCGINFSLGLSSIAAYFGSLLSCQEKKRSIIDRSSYKIVSGTYCSYDPLTQYDLRAEFSLPGKFDYYWLSLSGHKVNFSSKIEEKKAWERLFIASFIRSYCSTPLFKQFKTLVVLDDLGLYKIKNSFENEKKTLGVFFNILKSIFVSKSTSNFKVKEPNIPLNANKEQEQEQEQEQENKIEKEEKKKDSKKETKKFKQEEEIKIENKIKIKLSAPLGSTKLPSASRNILTKAIFNYFFDDCRFLQCARFFWRLLPFSAEFAIPIAKSLIKANRYKQALIICEVALQIKPGSLSLKKMRIKALIKCNSIELALKEANSFTQLFPFHPSSYYLLAKVLIKDKNYNRALVILNHLPCRAKEELQTLLSPSHTNYKETQRKQNNNNNSNHNRNNHKKNFKNSNGNTKRKNKYSHSSNSRRKNRSKYNNPKSKIINQLSLLCPNPLRITSPLKSELESGWKHNLERIRRSAQNSSVLAHLPGGLLQDKINSKAYSILCKLYKILGWKSLLQIRSEVFEFMEIDCKERKKKHLYSSFGDSIKKEDNGTWMVENQFYKGNENEIEINYKKNPIDNNKKNMQNKKEQGKIKKNEKEGENNGGDFDIMFEKRGKPLKNIIKQGKYFDFELDEQFSNTENFDLMETNSKMGSGESYEADFEESLSDSESGYEIPNSVSEIYNFNNKQKSIYQLEWNLNSTWLMESDSEFENFQKEESKEEVKMESKIENDLKEKELISKLIKFKKKRHTKNGMQIQDNNNENKILISKKNIVTEIKSTRTRKKKKLLKKIINKNPIKNAAPSAKIFLIYQFNYEKWFDYLFNVLYNEVKIYTEIKYEQEHTQLIENNPEYRTPVDWERVGDLCLRLYQTKDAKANYYCSLKISKRLDPLTFSICLKLLKLYSKEGSISKVFHLCSLLTKSSADIKKTNYEEFVINKTIRTSIFQLVRKRGLKSIQKFVNNLKYEIKNPILEFVNLAKHLKVFGYNK</sequence>
<reference evidence="2" key="1">
    <citation type="submission" date="2022-08" db="EMBL/GenBank/DDBJ databases">
        <title>Novel sulphate-reducing endosymbionts in the free-living metamonad Anaeramoeba.</title>
        <authorList>
            <person name="Jerlstrom-Hultqvist J."/>
            <person name="Cepicka I."/>
            <person name="Gallot-Lavallee L."/>
            <person name="Salas-Leiva D."/>
            <person name="Curtis B.A."/>
            <person name="Zahonova K."/>
            <person name="Pipaliya S."/>
            <person name="Dacks J."/>
            <person name="Roger A.J."/>
        </authorList>
    </citation>
    <scope>NUCLEOTIDE SEQUENCE</scope>
    <source>
        <strain evidence="2">Busselton2</strain>
    </source>
</reference>
<dbReference type="PANTHER" id="PTHR31975:SF1">
    <property type="entry name" value="BUD SITE SELECTION PROTEIN 7-RELATED"/>
    <property type="match status" value="1"/>
</dbReference>
<organism evidence="2 3">
    <name type="scientific">Anaeramoeba flamelloides</name>
    <dbReference type="NCBI Taxonomy" id="1746091"/>
    <lineage>
        <taxon>Eukaryota</taxon>
        <taxon>Metamonada</taxon>
        <taxon>Anaeramoebidae</taxon>
        <taxon>Anaeramoeba</taxon>
    </lineage>
</organism>
<accession>A0AAV7Z806</accession>
<feature type="region of interest" description="Disordered" evidence="1">
    <location>
        <begin position="629"/>
        <end position="659"/>
    </location>
</feature>
<feature type="compositionally biased region" description="Low complexity" evidence="1">
    <location>
        <begin position="441"/>
        <end position="451"/>
    </location>
</feature>
<feature type="compositionally biased region" description="Basic and acidic residues" evidence="1">
    <location>
        <begin position="240"/>
        <end position="256"/>
    </location>
</feature>
<dbReference type="EMBL" id="JANTQA010000033">
    <property type="protein sequence ID" value="KAJ3438211.1"/>
    <property type="molecule type" value="Genomic_DNA"/>
</dbReference>